<dbReference type="Pfam" id="PF13656">
    <property type="entry name" value="RNA_pol_L_2"/>
    <property type="match status" value="1"/>
</dbReference>
<dbReference type="HAMAP" id="MF_00261">
    <property type="entry name" value="RNApol_arch_Rpo11"/>
    <property type="match status" value="1"/>
</dbReference>
<dbReference type="AlphaFoldDB" id="A0A0D2GVL0"/>
<dbReference type="PANTHER" id="PTHR13946">
    <property type="entry name" value="DNA-DIRECTED RNA POLYMERASE I,II,III"/>
    <property type="match status" value="1"/>
</dbReference>
<accession>A0A0D2GVL0</accession>
<dbReference type="SUPFAM" id="SSF55257">
    <property type="entry name" value="RBP11-like subunits of RNA polymerase"/>
    <property type="match status" value="1"/>
</dbReference>
<organism evidence="8 9">
    <name type="scientific">Fonsecaea multimorphosa CBS 102226</name>
    <dbReference type="NCBI Taxonomy" id="1442371"/>
    <lineage>
        <taxon>Eukaryota</taxon>
        <taxon>Fungi</taxon>
        <taxon>Dikarya</taxon>
        <taxon>Ascomycota</taxon>
        <taxon>Pezizomycotina</taxon>
        <taxon>Eurotiomycetes</taxon>
        <taxon>Chaetothyriomycetidae</taxon>
        <taxon>Chaetothyriales</taxon>
        <taxon>Herpotrichiellaceae</taxon>
        <taxon>Fonsecaea</taxon>
    </lineage>
</organism>
<dbReference type="GeneID" id="27716302"/>
<dbReference type="GO" id="GO:0006383">
    <property type="term" value="P:transcription by RNA polymerase III"/>
    <property type="evidence" value="ECO:0007669"/>
    <property type="project" value="TreeGrafter"/>
</dbReference>
<comment type="subcellular location">
    <subcellularLocation>
        <location evidence="1">Nucleus</location>
    </subcellularLocation>
</comment>
<dbReference type="FunFam" id="3.30.1360.10:FF:000006">
    <property type="entry name" value="DNA-directed RNA polymerases I and III subunit RPAC2"/>
    <property type="match status" value="1"/>
</dbReference>
<dbReference type="InterPro" id="IPR009025">
    <property type="entry name" value="RBP11-like_dimer"/>
</dbReference>
<dbReference type="RefSeq" id="XP_016627773.1">
    <property type="nucleotide sequence ID" value="XM_016781048.1"/>
</dbReference>
<name>A0A0D2GVL0_9EURO</name>
<evidence type="ECO:0000256" key="6">
    <source>
        <dbReference type="ARBA" id="ARBA00025751"/>
    </source>
</evidence>
<protein>
    <recommendedName>
        <fullName evidence="2">DNA-directed RNA polymerases I and III subunit RPAC2</fullName>
    </recommendedName>
</protein>
<evidence type="ECO:0000259" key="7">
    <source>
        <dbReference type="Pfam" id="PF13656"/>
    </source>
</evidence>
<evidence type="ECO:0000256" key="4">
    <source>
        <dbReference type="ARBA" id="ARBA00023163"/>
    </source>
</evidence>
<dbReference type="VEuPathDB" id="FungiDB:Z520_10556"/>
<dbReference type="STRING" id="1442371.A0A0D2GVL0"/>
<comment type="similarity">
    <text evidence="6">Belongs to the archaeal Rpo11/eukaryotic RPB11/RPC19 RNA polymerase subunit family.</text>
</comment>
<evidence type="ECO:0000256" key="5">
    <source>
        <dbReference type="ARBA" id="ARBA00023242"/>
    </source>
</evidence>
<dbReference type="GO" id="GO:0005666">
    <property type="term" value="C:RNA polymerase III complex"/>
    <property type="evidence" value="ECO:0007669"/>
    <property type="project" value="TreeGrafter"/>
</dbReference>
<keyword evidence="5" id="KW-0539">Nucleus</keyword>
<evidence type="ECO:0000256" key="1">
    <source>
        <dbReference type="ARBA" id="ARBA00004123"/>
    </source>
</evidence>
<dbReference type="GO" id="GO:0055029">
    <property type="term" value="C:nuclear DNA-directed RNA polymerase complex"/>
    <property type="evidence" value="ECO:0007669"/>
    <property type="project" value="UniProtKB-ARBA"/>
</dbReference>
<dbReference type="CDD" id="cd07029">
    <property type="entry name" value="RNAP_I_III_AC19"/>
    <property type="match status" value="1"/>
</dbReference>
<reference evidence="8 9" key="1">
    <citation type="submission" date="2015-01" db="EMBL/GenBank/DDBJ databases">
        <title>The Genome Sequence of Fonsecaea multimorphosa CBS 102226.</title>
        <authorList>
            <consortium name="The Broad Institute Genomics Platform"/>
            <person name="Cuomo C."/>
            <person name="de Hoog S."/>
            <person name="Gorbushina A."/>
            <person name="Stielow B."/>
            <person name="Teixiera M."/>
            <person name="Abouelleil A."/>
            <person name="Chapman S.B."/>
            <person name="Priest M."/>
            <person name="Young S.K."/>
            <person name="Wortman J."/>
            <person name="Nusbaum C."/>
            <person name="Birren B."/>
        </authorList>
    </citation>
    <scope>NUCLEOTIDE SEQUENCE [LARGE SCALE GENOMIC DNA]</scope>
    <source>
        <strain evidence="8 9">CBS 102226</strain>
    </source>
</reference>
<dbReference type="GO" id="GO:0003899">
    <property type="term" value="F:DNA-directed RNA polymerase activity"/>
    <property type="evidence" value="ECO:0007669"/>
    <property type="project" value="InterPro"/>
</dbReference>
<keyword evidence="9" id="KW-1185">Reference proteome</keyword>
<dbReference type="Proteomes" id="UP000053411">
    <property type="component" value="Unassembled WGS sequence"/>
</dbReference>
<gene>
    <name evidence="8" type="ORF">Z520_10556</name>
</gene>
<feature type="domain" description="DNA-directed RNA polymerase RBP11-like dimerisation" evidence="7">
    <location>
        <begin position="47"/>
        <end position="121"/>
    </location>
</feature>
<dbReference type="GO" id="GO:0046983">
    <property type="term" value="F:protein dimerization activity"/>
    <property type="evidence" value="ECO:0007669"/>
    <property type="project" value="InterPro"/>
</dbReference>
<dbReference type="GO" id="GO:0003677">
    <property type="term" value="F:DNA binding"/>
    <property type="evidence" value="ECO:0007669"/>
    <property type="project" value="InterPro"/>
</dbReference>
<dbReference type="Gene3D" id="3.30.1360.10">
    <property type="entry name" value="RNA polymerase, RBP11-like subunit"/>
    <property type="match status" value="1"/>
</dbReference>
<dbReference type="EMBL" id="KN848092">
    <property type="protein sequence ID" value="KIX93650.1"/>
    <property type="molecule type" value="Genomic_DNA"/>
</dbReference>
<dbReference type="GO" id="GO:0006362">
    <property type="term" value="P:transcription elongation by RNA polymerase I"/>
    <property type="evidence" value="ECO:0007669"/>
    <property type="project" value="TreeGrafter"/>
</dbReference>
<evidence type="ECO:0000256" key="2">
    <source>
        <dbReference type="ARBA" id="ARBA00022079"/>
    </source>
</evidence>
<proteinExistence type="inferred from homology"/>
<evidence type="ECO:0000313" key="9">
    <source>
        <dbReference type="Proteomes" id="UP000053411"/>
    </source>
</evidence>
<dbReference type="OrthoDB" id="510325at2759"/>
<dbReference type="InterPro" id="IPR022905">
    <property type="entry name" value="Rpo11-like"/>
</dbReference>
<dbReference type="InterPro" id="IPR036603">
    <property type="entry name" value="RBP11-like"/>
</dbReference>
<keyword evidence="4" id="KW-0804">Transcription</keyword>
<sequence>MAEVPEDDVTETEVEEDPVNDPEYVEDLLLRGVKKLVVLPGASSHAASFQFEKEDHTMGNALRYFVNKNPDVEFCGYTIPHPSETKMNIRIQTWEDTETTAVDALRKGLLDMVAACEVVSKKFKAARNEFNASNS</sequence>
<evidence type="ECO:0000313" key="8">
    <source>
        <dbReference type="EMBL" id="KIX93650.1"/>
    </source>
</evidence>
<dbReference type="InterPro" id="IPR008193">
    <property type="entry name" value="RNA_pol_Rpb11_13-16kDa_CS"/>
</dbReference>
<evidence type="ECO:0000256" key="3">
    <source>
        <dbReference type="ARBA" id="ARBA00022478"/>
    </source>
</evidence>
<dbReference type="GO" id="GO:0005736">
    <property type="term" value="C:RNA polymerase I complex"/>
    <property type="evidence" value="ECO:0007669"/>
    <property type="project" value="TreeGrafter"/>
</dbReference>
<dbReference type="PANTHER" id="PTHR13946:SF28">
    <property type="entry name" value="DNA-DIRECTED RNA POLYMERASES I AND III SUBUNIT RPAC2"/>
    <property type="match status" value="1"/>
</dbReference>
<keyword evidence="3" id="KW-0240">DNA-directed RNA polymerase</keyword>
<dbReference type="InterPro" id="IPR033898">
    <property type="entry name" value="RNAP_AC19"/>
</dbReference>
<dbReference type="PROSITE" id="PS01154">
    <property type="entry name" value="RNA_POL_L_13KD"/>
    <property type="match status" value="1"/>
</dbReference>